<feature type="compositionally biased region" description="Polar residues" evidence="2">
    <location>
        <begin position="252"/>
        <end position="272"/>
    </location>
</feature>
<feature type="transmembrane region" description="Helical" evidence="3">
    <location>
        <begin position="67"/>
        <end position="87"/>
    </location>
</feature>
<dbReference type="GO" id="GO:0005576">
    <property type="term" value="C:extracellular region"/>
    <property type="evidence" value="ECO:0007669"/>
    <property type="project" value="InterPro"/>
</dbReference>
<feature type="region of interest" description="Disordered" evidence="2">
    <location>
        <begin position="232"/>
        <end position="272"/>
    </location>
</feature>
<evidence type="ECO:0000256" key="2">
    <source>
        <dbReference type="SAM" id="MobiDB-lite"/>
    </source>
</evidence>
<dbReference type="EMBL" id="CANHGI010000005">
    <property type="protein sequence ID" value="CAI5453286.1"/>
    <property type="molecule type" value="Genomic_DNA"/>
</dbReference>
<evidence type="ECO:0000313" key="5">
    <source>
        <dbReference type="Proteomes" id="UP001152747"/>
    </source>
</evidence>
<name>A0A9P1IYZ9_9PELO</name>
<dbReference type="GO" id="GO:0006869">
    <property type="term" value="P:lipid transport"/>
    <property type="evidence" value="ECO:0007669"/>
    <property type="project" value="InterPro"/>
</dbReference>
<gene>
    <name evidence="4" type="ORF">CAMP_LOCUS15923</name>
</gene>
<organism evidence="4 5">
    <name type="scientific">Caenorhabditis angaria</name>
    <dbReference type="NCBI Taxonomy" id="860376"/>
    <lineage>
        <taxon>Eukaryota</taxon>
        <taxon>Metazoa</taxon>
        <taxon>Ecdysozoa</taxon>
        <taxon>Nematoda</taxon>
        <taxon>Chromadorea</taxon>
        <taxon>Rhabditida</taxon>
        <taxon>Rhabditina</taxon>
        <taxon>Rhabditomorpha</taxon>
        <taxon>Rhabditoidea</taxon>
        <taxon>Rhabditidae</taxon>
        <taxon>Peloderinae</taxon>
        <taxon>Caenorhabditis</taxon>
    </lineage>
</organism>
<reference evidence="4" key="1">
    <citation type="submission" date="2022-11" db="EMBL/GenBank/DDBJ databases">
        <authorList>
            <person name="Kikuchi T."/>
        </authorList>
    </citation>
    <scope>NUCLEOTIDE SEQUENCE</scope>
    <source>
        <strain evidence="4">PS1010</strain>
    </source>
</reference>
<dbReference type="AlphaFoldDB" id="A0A9P1IYZ9"/>
<dbReference type="PANTHER" id="PTHR14096:SF28">
    <property type="entry name" value="APOLIPOPROTEIN L, 1-RELATED"/>
    <property type="match status" value="1"/>
</dbReference>
<keyword evidence="5" id="KW-1185">Reference proteome</keyword>
<dbReference type="PANTHER" id="PTHR14096">
    <property type="entry name" value="APOLIPOPROTEIN L"/>
    <property type="match status" value="1"/>
</dbReference>
<keyword evidence="3" id="KW-0812">Transmembrane</keyword>
<dbReference type="InterPro" id="IPR008405">
    <property type="entry name" value="ApoL"/>
</dbReference>
<keyword evidence="3" id="KW-1133">Transmembrane helix</keyword>
<keyword evidence="3" id="KW-0472">Membrane</keyword>
<dbReference type="GO" id="GO:0008289">
    <property type="term" value="F:lipid binding"/>
    <property type="evidence" value="ECO:0007669"/>
    <property type="project" value="InterPro"/>
</dbReference>
<sequence length="272" mass="29238">MAVQLVRIHIKDWIDHTEQIIADMKTISTELNRVKKISAISLITGSSIGVASSGAIIAGAILLPPVAIAGAAIGAASGVSNCATGLYKWNHRRNRIETLNAYFEKNKELFKNFVRTYETLFGTSAYFDRFSNESSEFVNFDKIHVAGAAMVVARGGAILQSVPITSLTALGKGLLHSIALVGIAVDLLTIAINAKELSKNSSLAEEIATHQQILEQHIQELRGFFDDPTPRICQVSSGSDDDDNDEGMGSSTRPTSSCADSIERLSTLSDDN</sequence>
<proteinExistence type="inferred from homology"/>
<evidence type="ECO:0000256" key="3">
    <source>
        <dbReference type="SAM" id="Phobius"/>
    </source>
</evidence>
<dbReference type="GO" id="GO:0016020">
    <property type="term" value="C:membrane"/>
    <property type="evidence" value="ECO:0007669"/>
    <property type="project" value="TreeGrafter"/>
</dbReference>
<evidence type="ECO:0000313" key="4">
    <source>
        <dbReference type="EMBL" id="CAI5453286.1"/>
    </source>
</evidence>
<accession>A0A9P1IYZ9</accession>
<evidence type="ECO:0000256" key="1">
    <source>
        <dbReference type="ARBA" id="ARBA00010090"/>
    </source>
</evidence>
<feature type="transmembrane region" description="Helical" evidence="3">
    <location>
        <begin position="39"/>
        <end position="61"/>
    </location>
</feature>
<comment type="caution">
    <text evidence="4">The sequence shown here is derived from an EMBL/GenBank/DDBJ whole genome shotgun (WGS) entry which is preliminary data.</text>
</comment>
<dbReference type="Proteomes" id="UP001152747">
    <property type="component" value="Unassembled WGS sequence"/>
</dbReference>
<protein>
    <submittedName>
        <fullName evidence="4">Uncharacterized protein</fullName>
    </submittedName>
</protein>
<dbReference type="GO" id="GO:0042157">
    <property type="term" value="P:lipoprotein metabolic process"/>
    <property type="evidence" value="ECO:0007669"/>
    <property type="project" value="InterPro"/>
</dbReference>
<comment type="similarity">
    <text evidence="1">Belongs to the apolipoprotein L family.</text>
</comment>